<keyword evidence="2" id="KW-0812">Transmembrane</keyword>
<dbReference type="AlphaFoldDB" id="A0A438M7P6"/>
<protein>
    <submittedName>
        <fullName evidence="3">Uncharacterized protein</fullName>
    </submittedName>
</protein>
<feature type="compositionally biased region" description="Low complexity" evidence="1">
    <location>
        <begin position="8"/>
        <end position="21"/>
    </location>
</feature>
<dbReference type="Proteomes" id="UP000284824">
    <property type="component" value="Unassembled WGS sequence"/>
</dbReference>
<organism evidence="3 4">
    <name type="scientific">Nonomuraea polychroma</name>
    <dbReference type="NCBI Taxonomy" id="46176"/>
    <lineage>
        <taxon>Bacteria</taxon>
        <taxon>Bacillati</taxon>
        <taxon>Actinomycetota</taxon>
        <taxon>Actinomycetes</taxon>
        <taxon>Streptosporangiales</taxon>
        <taxon>Streptosporangiaceae</taxon>
        <taxon>Nonomuraea</taxon>
    </lineage>
</organism>
<sequence>MTHLVGERVAGPAAARIPAGQARGGRRRRGPGTTQGQASRPRHDPRPGVAAGGSGGAGRAYGLTAAAVLVGFGIHIMVWGVIVATLRQRLEPAGSPGPGSCERLV</sequence>
<keyword evidence="2" id="KW-0472">Membrane</keyword>
<dbReference type="RefSeq" id="WP_127933935.1">
    <property type="nucleotide sequence ID" value="NZ_SAUN01000001.1"/>
</dbReference>
<name>A0A438M7P6_9ACTN</name>
<evidence type="ECO:0000256" key="2">
    <source>
        <dbReference type="SAM" id="Phobius"/>
    </source>
</evidence>
<evidence type="ECO:0000256" key="1">
    <source>
        <dbReference type="SAM" id="MobiDB-lite"/>
    </source>
</evidence>
<feature type="transmembrane region" description="Helical" evidence="2">
    <location>
        <begin position="60"/>
        <end position="86"/>
    </location>
</feature>
<gene>
    <name evidence="3" type="ORF">EDD27_4282</name>
</gene>
<keyword evidence="2" id="KW-1133">Transmembrane helix</keyword>
<comment type="caution">
    <text evidence="3">The sequence shown here is derived from an EMBL/GenBank/DDBJ whole genome shotgun (WGS) entry which is preliminary data.</text>
</comment>
<dbReference type="OrthoDB" id="145388at2"/>
<proteinExistence type="predicted"/>
<feature type="region of interest" description="Disordered" evidence="1">
    <location>
        <begin position="1"/>
        <end position="55"/>
    </location>
</feature>
<accession>A0A438M7P6</accession>
<evidence type="ECO:0000313" key="4">
    <source>
        <dbReference type="Proteomes" id="UP000284824"/>
    </source>
</evidence>
<evidence type="ECO:0000313" key="3">
    <source>
        <dbReference type="EMBL" id="RVX41717.1"/>
    </source>
</evidence>
<dbReference type="EMBL" id="SAUN01000001">
    <property type="protein sequence ID" value="RVX41717.1"/>
    <property type="molecule type" value="Genomic_DNA"/>
</dbReference>
<keyword evidence="4" id="KW-1185">Reference proteome</keyword>
<reference evidence="3 4" key="1">
    <citation type="submission" date="2019-01" db="EMBL/GenBank/DDBJ databases">
        <title>Sequencing the genomes of 1000 actinobacteria strains.</title>
        <authorList>
            <person name="Klenk H.-P."/>
        </authorList>
    </citation>
    <scope>NUCLEOTIDE SEQUENCE [LARGE SCALE GENOMIC DNA]</scope>
    <source>
        <strain evidence="3 4">DSM 43925</strain>
    </source>
</reference>